<evidence type="ECO:0000256" key="2">
    <source>
        <dbReference type="ARBA" id="ARBA00022679"/>
    </source>
</evidence>
<dbReference type="Proteomes" id="UP000759298">
    <property type="component" value="Unassembled WGS sequence"/>
</dbReference>
<keyword evidence="4" id="KW-0472">Membrane</keyword>
<gene>
    <name evidence="6" type="ORF">KYN89_12295</name>
</gene>
<name>A0ABS7PFH4_9SPHN</name>
<dbReference type="PANTHER" id="PTHR10434">
    <property type="entry name" value="1-ACYL-SN-GLYCEROL-3-PHOSPHATE ACYLTRANSFERASE"/>
    <property type="match status" value="1"/>
</dbReference>
<evidence type="ECO:0000313" key="6">
    <source>
        <dbReference type="EMBL" id="MBY8337824.1"/>
    </source>
</evidence>
<feature type="transmembrane region" description="Helical" evidence="4">
    <location>
        <begin position="6"/>
        <end position="26"/>
    </location>
</feature>
<evidence type="ECO:0000256" key="3">
    <source>
        <dbReference type="ARBA" id="ARBA00023315"/>
    </source>
</evidence>
<dbReference type="InterPro" id="IPR002123">
    <property type="entry name" value="Plipid/glycerol_acylTrfase"/>
</dbReference>
<dbReference type="RefSeq" id="WP_222825326.1">
    <property type="nucleotide sequence ID" value="NZ_JAHWXP010000003.1"/>
</dbReference>
<proteinExistence type="predicted"/>
<keyword evidence="7" id="KW-1185">Reference proteome</keyword>
<dbReference type="GO" id="GO:0016746">
    <property type="term" value="F:acyltransferase activity"/>
    <property type="evidence" value="ECO:0007669"/>
    <property type="project" value="UniProtKB-KW"/>
</dbReference>
<keyword evidence="3 6" id="KW-0012">Acyltransferase</keyword>
<comment type="caution">
    <text evidence="6">The sequence shown here is derived from an EMBL/GenBank/DDBJ whole genome shotgun (WGS) entry which is preliminary data.</text>
</comment>
<dbReference type="SMART" id="SM00563">
    <property type="entry name" value="PlsC"/>
    <property type="match status" value="1"/>
</dbReference>
<comment type="pathway">
    <text evidence="1">Lipid metabolism.</text>
</comment>
<dbReference type="PANTHER" id="PTHR10434:SF11">
    <property type="entry name" value="1-ACYL-SN-GLYCEROL-3-PHOSPHATE ACYLTRANSFERASE"/>
    <property type="match status" value="1"/>
</dbReference>
<feature type="domain" description="Phospholipid/glycerol acyltransferase" evidence="5">
    <location>
        <begin position="66"/>
        <end position="180"/>
    </location>
</feature>
<dbReference type="SUPFAM" id="SSF69593">
    <property type="entry name" value="Glycerol-3-phosphate (1)-acyltransferase"/>
    <property type="match status" value="1"/>
</dbReference>
<sequence>MNLIRSLLFYLVFYAGTLVLLVLVPFQGRHGMRRVAGAWSGVHRWALRHVLRIRVICEGAPIDRPALYAMRHESFFEAIDSAKLFDAPVVFAKQELLEIPVWGGAATKYGIIPVARADGAKALRDLMRAAKEAKAEGRPFLIFPEGTRTPHGGEGDIVSGFAGLYKLLALPVVPVAVNSGPLYRSFVKRPGQITYRFGAAIEPGLPREEVEARVREAINALNR</sequence>
<keyword evidence="4" id="KW-1133">Transmembrane helix</keyword>
<dbReference type="CDD" id="cd07989">
    <property type="entry name" value="LPLAT_AGPAT-like"/>
    <property type="match status" value="1"/>
</dbReference>
<keyword evidence="2" id="KW-0808">Transferase</keyword>
<dbReference type="EMBL" id="JAHWXP010000003">
    <property type="protein sequence ID" value="MBY8337824.1"/>
    <property type="molecule type" value="Genomic_DNA"/>
</dbReference>
<protein>
    <submittedName>
        <fullName evidence="6">1-acyl-sn-glycerol-3-phosphate acyltransferase</fullName>
    </submittedName>
</protein>
<evidence type="ECO:0000313" key="7">
    <source>
        <dbReference type="Proteomes" id="UP000759298"/>
    </source>
</evidence>
<organism evidence="6 7">
    <name type="scientific">Alteriqipengyuania abyssalis</name>
    <dbReference type="NCBI Taxonomy" id="2860200"/>
    <lineage>
        <taxon>Bacteria</taxon>
        <taxon>Pseudomonadati</taxon>
        <taxon>Pseudomonadota</taxon>
        <taxon>Alphaproteobacteria</taxon>
        <taxon>Sphingomonadales</taxon>
        <taxon>Erythrobacteraceae</taxon>
        <taxon>Alteriqipengyuania</taxon>
    </lineage>
</organism>
<keyword evidence="4" id="KW-0812">Transmembrane</keyword>
<evidence type="ECO:0000256" key="4">
    <source>
        <dbReference type="SAM" id="Phobius"/>
    </source>
</evidence>
<dbReference type="Pfam" id="PF01553">
    <property type="entry name" value="Acyltransferase"/>
    <property type="match status" value="1"/>
</dbReference>
<accession>A0ABS7PFH4</accession>
<evidence type="ECO:0000256" key="1">
    <source>
        <dbReference type="ARBA" id="ARBA00005189"/>
    </source>
</evidence>
<reference evidence="6 7" key="1">
    <citation type="submission" date="2021-07" db="EMBL/GenBank/DDBJ databases">
        <title>Alteriqipengyuania abyssalis NZ-12B nov, sp.nov isolated from deep sea sponge in pacific ocean.</title>
        <authorList>
            <person name="Tareen S."/>
            <person name="Wink J."/>
        </authorList>
    </citation>
    <scope>NUCLEOTIDE SEQUENCE [LARGE SCALE GENOMIC DNA]</scope>
    <source>
        <strain evidence="6 7">NZ-12B</strain>
    </source>
</reference>
<evidence type="ECO:0000259" key="5">
    <source>
        <dbReference type="SMART" id="SM00563"/>
    </source>
</evidence>